<reference evidence="2" key="1">
    <citation type="submission" date="2017-01" db="EMBL/GenBank/DDBJ databases">
        <authorList>
            <person name="Varghese N."/>
            <person name="Submissions S."/>
        </authorList>
    </citation>
    <scope>NUCLEOTIDE SEQUENCE [LARGE SCALE GENOMIC DNA]</scope>
    <source>
        <strain evidence="2">DSM 19945</strain>
    </source>
</reference>
<gene>
    <name evidence="1" type="ORF">SAMN05421580_106248</name>
</gene>
<keyword evidence="2" id="KW-1185">Reference proteome</keyword>
<sequence length="193" mass="20761">MFSFLKPQKTVTVTANLPTCLTDAQRAARYDGPVQEALASWGVGSVTGGTSVGEAAGRVTGCTVTMQIKGLDKKLLDRLVPHFESLGAPRGSVFTDEDGKELRSFGSTQVLVLELDMAGLPDAVKAEHKTDELLERINHKISSGGRFMGQRDFDKTTELYFHCRAIRNVEAALAELLADHPLCAGARAFPLAA</sequence>
<accession>A0A1N7MWQ1</accession>
<organism evidence="1 2">
    <name type="scientific">Rhodobacter aestuarii</name>
    <dbReference type="NCBI Taxonomy" id="453582"/>
    <lineage>
        <taxon>Bacteria</taxon>
        <taxon>Pseudomonadati</taxon>
        <taxon>Pseudomonadota</taxon>
        <taxon>Alphaproteobacteria</taxon>
        <taxon>Rhodobacterales</taxon>
        <taxon>Rhodobacter group</taxon>
        <taxon>Rhodobacter</taxon>
    </lineage>
</organism>
<dbReference type="Proteomes" id="UP000186221">
    <property type="component" value="Unassembled WGS sequence"/>
</dbReference>
<dbReference type="OrthoDB" id="7687468at2"/>
<dbReference type="AlphaFoldDB" id="A0A1N7MWQ1"/>
<dbReference type="RefSeq" id="WP_076485020.1">
    <property type="nucleotide sequence ID" value="NZ_FTOG01000006.1"/>
</dbReference>
<dbReference type="STRING" id="453582.SAMN05421580_106248"/>
<name>A0A1N7MWQ1_9RHOB</name>
<evidence type="ECO:0000313" key="2">
    <source>
        <dbReference type="Proteomes" id="UP000186221"/>
    </source>
</evidence>
<dbReference type="EMBL" id="FTOG01000006">
    <property type="protein sequence ID" value="SIS90553.1"/>
    <property type="molecule type" value="Genomic_DNA"/>
</dbReference>
<evidence type="ECO:0000313" key="1">
    <source>
        <dbReference type="EMBL" id="SIS90553.1"/>
    </source>
</evidence>
<proteinExistence type="predicted"/>
<protein>
    <submittedName>
        <fullName evidence="1">Uncharacterized protein</fullName>
    </submittedName>
</protein>